<keyword evidence="3 6" id="KW-0808">Transferase</keyword>
<dbReference type="GO" id="GO:0032259">
    <property type="term" value="P:methylation"/>
    <property type="evidence" value="ECO:0007669"/>
    <property type="project" value="UniProtKB-KW"/>
</dbReference>
<evidence type="ECO:0000256" key="2">
    <source>
        <dbReference type="ARBA" id="ARBA00022603"/>
    </source>
</evidence>
<dbReference type="Proteomes" id="UP000002009">
    <property type="component" value="Chromosome 8"/>
</dbReference>
<dbReference type="OMA" id="RPEWCES"/>
<dbReference type="EMBL" id="CP001575">
    <property type="protein sequence ID" value="ACO69368.1"/>
    <property type="molecule type" value="Genomic_DNA"/>
</dbReference>
<keyword evidence="7" id="KW-1185">Reference proteome</keyword>
<dbReference type="InterPro" id="IPR029063">
    <property type="entry name" value="SAM-dependent_MTases_sf"/>
</dbReference>
<feature type="domain" description="Methyltransferase" evidence="5">
    <location>
        <begin position="41"/>
        <end position="131"/>
    </location>
</feature>
<sequence>MASAMASFKDDPDYLGPISATPQKMVEEMLAVAGVTAADVVFDLGCNDGRVLVTAAANAGARGVGVEIDENAVKKARTKAAEAGVEHLVEIRHGNACAVDDLAVATVCFAYLLPKGNAKLSEKLMRSMAPGSRVVTYVFRLPKEHWDEHLETCKAVASTRDRGGGGGVDTSGFNKIFVYRVPETRPEWCES</sequence>
<dbReference type="InterPro" id="IPR026170">
    <property type="entry name" value="FAM173A/B"/>
</dbReference>
<protein>
    <submittedName>
        <fullName evidence="6">S-adenosylmethionine-dependent methyltransferase</fullName>
    </submittedName>
</protein>
<evidence type="ECO:0000313" key="7">
    <source>
        <dbReference type="Proteomes" id="UP000002009"/>
    </source>
</evidence>
<dbReference type="PANTHER" id="PTHR13610">
    <property type="entry name" value="METHYLTRANSFERASE DOMAIN-CONTAINING PROTEIN"/>
    <property type="match status" value="1"/>
</dbReference>
<dbReference type="PANTHER" id="PTHR13610:SF11">
    <property type="entry name" value="METHYLTRANSFERASE DOMAIN-CONTAINING PROTEIN"/>
    <property type="match status" value="1"/>
</dbReference>
<dbReference type="SUPFAM" id="SSF53335">
    <property type="entry name" value="S-adenosyl-L-methionine-dependent methyltransferases"/>
    <property type="match status" value="1"/>
</dbReference>
<dbReference type="InParanoid" id="C1FFG9"/>
<evidence type="ECO:0000259" key="5">
    <source>
        <dbReference type="Pfam" id="PF13649"/>
    </source>
</evidence>
<dbReference type="Pfam" id="PF13649">
    <property type="entry name" value="Methyltransf_25"/>
    <property type="match status" value="1"/>
</dbReference>
<dbReference type="Gene3D" id="3.40.50.150">
    <property type="entry name" value="Vaccinia Virus protein VP39"/>
    <property type="match status" value="1"/>
</dbReference>
<dbReference type="eggNOG" id="ENOG502S237">
    <property type="taxonomic scope" value="Eukaryota"/>
</dbReference>
<keyword evidence="4" id="KW-0949">S-adenosyl-L-methionine</keyword>
<dbReference type="GO" id="GO:0005739">
    <property type="term" value="C:mitochondrion"/>
    <property type="evidence" value="ECO:0007669"/>
    <property type="project" value="TreeGrafter"/>
</dbReference>
<dbReference type="GO" id="GO:0016279">
    <property type="term" value="F:protein-lysine N-methyltransferase activity"/>
    <property type="evidence" value="ECO:0007669"/>
    <property type="project" value="InterPro"/>
</dbReference>
<dbReference type="STRING" id="296587.C1FFG9"/>
<name>C1FFG9_MICCC</name>
<evidence type="ECO:0000256" key="3">
    <source>
        <dbReference type="ARBA" id="ARBA00022679"/>
    </source>
</evidence>
<comment type="similarity">
    <text evidence="1">Belongs to the ANT/ATPSC lysine N-methyltransferase family.</text>
</comment>
<dbReference type="RefSeq" id="XP_002508110.1">
    <property type="nucleotide sequence ID" value="XM_002508064.1"/>
</dbReference>
<dbReference type="InterPro" id="IPR041698">
    <property type="entry name" value="Methyltransf_25"/>
</dbReference>
<evidence type="ECO:0000313" key="6">
    <source>
        <dbReference type="EMBL" id="ACO69368.1"/>
    </source>
</evidence>
<gene>
    <name evidence="6" type="ORF">MICPUN_60511</name>
</gene>
<dbReference type="OrthoDB" id="66144at2759"/>
<proteinExistence type="inferred from homology"/>
<dbReference type="GeneID" id="8245461"/>
<reference evidence="6 7" key="1">
    <citation type="journal article" date="2009" name="Science">
        <title>Green evolution and dynamic adaptations revealed by genomes of the marine picoeukaryotes Micromonas.</title>
        <authorList>
            <person name="Worden A.Z."/>
            <person name="Lee J.H."/>
            <person name="Mock T."/>
            <person name="Rouze P."/>
            <person name="Simmons M.P."/>
            <person name="Aerts A.L."/>
            <person name="Allen A.E."/>
            <person name="Cuvelier M.L."/>
            <person name="Derelle E."/>
            <person name="Everett M.V."/>
            <person name="Foulon E."/>
            <person name="Grimwood J."/>
            <person name="Gundlach H."/>
            <person name="Henrissat B."/>
            <person name="Napoli C."/>
            <person name="McDonald S.M."/>
            <person name="Parker M.S."/>
            <person name="Rombauts S."/>
            <person name="Salamov A."/>
            <person name="Von Dassow P."/>
            <person name="Badger J.H."/>
            <person name="Coutinho P.M."/>
            <person name="Demir E."/>
            <person name="Dubchak I."/>
            <person name="Gentemann C."/>
            <person name="Eikrem W."/>
            <person name="Gready J.E."/>
            <person name="John U."/>
            <person name="Lanier W."/>
            <person name="Lindquist E.A."/>
            <person name="Lucas S."/>
            <person name="Mayer K.F."/>
            <person name="Moreau H."/>
            <person name="Not F."/>
            <person name="Otillar R."/>
            <person name="Panaud O."/>
            <person name="Pangilinan J."/>
            <person name="Paulsen I."/>
            <person name="Piegu B."/>
            <person name="Poliakov A."/>
            <person name="Robbens S."/>
            <person name="Schmutz J."/>
            <person name="Toulza E."/>
            <person name="Wyss T."/>
            <person name="Zelensky A."/>
            <person name="Zhou K."/>
            <person name="Armbrust E.V."/>
            <person name="Bhattacharya D."/>
            <person name="Goodenough U.W."/>
            <person name="Van de Peer Y."/>
            <person name="Grigoriev I.V."/>
        </authorList>
    </citation>
    <scope>NUCLEOTIDE SEQUENCE [LARGE SCALE GENOMIC DNA]</scope>
    <source>
        <strain evidence="7">RCC299 / NOUM17</strain>
    </source>
</reference>
<dbReference type="GO" id="GO:1905706">
    <property type="term" value="P:regulation of mitochondrial ATP synthesis coupled proton transport"/>
    <property type="evidence" value="ECO:0007669"/>
    <property type="project" value="TreeGrafter"/>
</dbReference>
<organism evidence="6 7">
    <name type="scientific">Micromonas commoda (strain RCC299 / NOUM17 / CCMP2709)</name>
    <name type="common">Picoplanktonic green alga</name>
    <dbReference type="NCBI Taxonomy" id="296587"/>
    <lineage>
        <taxon>Eukaryota</taxon>
        <taxon>Viridiplantae</taxon>
        <taxon>Chlorophyta</taxon>
        <taxon>Mamiellophyceae</taxon>
        <taxon>Mamiellales</taxon>
        <taxon>Mamiellaceae</taxon>
        <taxon>Micromonas</taxon>
    </lineage>
</organism>
<evidence type="ECO:0000256" key="4">
    <source>
        <dbReference type="ARBA" id="ARBA00022691"/>
    </source>
</evidence>
<accession>C1FFG9</accession>
<dbReference type="AlphaFoldDB" id="C1FFG9"/>
<dbReference type="KEGG" id="mis:MICPUN_60511"/>
<evidence type="ECO:0000256" key="1">
    <source>
        <dbReference type="ARBA" id="ARBA00010633"/>
    </source>
</evidence>
<keyword evidence="2 6" id="KW-0489">Methyltransferase</keyword>
<dbReference type="CDD" id="cd02440">
    <property type="entry name" value="AdoMet_MTases"/>
    <property type="match status" value="1"/>
</dbReference>